<keyword evidence="5" id="KW-0677">Repeat</keyword>
<gene>
    <name evidence="9" type="ORF">M569_16808</name>
</gene>
<evidence type="ECO:0000256" key="5">
    <source>
        <dbReference type="ARBA" id="ARBA00022737"/>
    </source>
</evidence>
<feature type="repeat" description="WD" evidence="7">
    <location>
        <begin position="1"/>
        <end position="21"/>
    </location>
</feature>
<evidence type="ECO:0000313" key="9">
    <source>
        <dbReference type="EMBL" id="EPS58010.1"/>
    </source>
</evidence>
<dbReference type="Gene3D" id="2.130.10.10">
    <property type="entry name" value="YVTN repeat-like/Quinoprotein amine dehydrogenase"/>
    <property type="match status" value="1"/>
</dbReference>
<evidence type="ECO:0000256" key="3">
    <source>
        <dbReference type="ARBA" id="ARBA00022574"/>
    </source>
</evidence>
<comment type="subcellular location">
    <subcellularLocation>
        <location evidence="1">Cytoplasm</location>
    </subcellularLocation>
</comment>
<protein>
    <submittedName>
        <fullName evidence="9">Uncharacterized protein</fullName>
    </submittedName>
</protein>
<feature type="region of interest" description="Disordered" evidence="8">
    <location>
        <begin position="36"/>
        <end position="60"/>
    </location>
</feature>
<dbReference type="Proteomes" id="UP000015453">
    <property type="component" value="Unassembled WGS sequence"/>
</dbReference>
<dbReference type="SUPFAM" id="SSF50978">
    <property type="entry name" value="WD40 repeat-like"/>
    <property type="match status" value="1"/>
</dbReference>
<evidence type="ECO:0000313" key="10">
    <source>
        <dbReference type="Proteomes" id="UP000015453"/>
    </source>
</evidence>
<dbReference type="InterPro" id="IPR001680">
    <property type="entry name" value="WD40_rpt"/>
</dbReference>
<comment type="caution">
    <text evidence="9">The sequence shown here is derived from an EMBL/GenBank/DDBJ whole genome shotgun (WGS) entry which is preliminary data.</text>
</comment>
<dbReference type="AlphaFoldDB" id="S8BTU7"/>
<keyword evidence="4" id="KW-0819">tRNA processing</keyword>
<evidence type="ECO:0000256" key="2">
    <source>
        <dbReference type="ARBA" id="ARBA00022490"/>
    </source>
</evidence>
<evidence type="ECO:0000256" key="8">
    <source>
        <dbReference type="SAM" id="MobiDB-lite"/>
    </source>
</evidence>
<dbReference type="InterPro" id="IPR051973">
    <property type="entry name" value="tRNA_Anticodon_Mtase-Reg"/>
</dbReference>
<reference evidence="9 10" key="1">
    <citation type="journal article" date="2013" name="BMC Genomics">
        <title>The miniature genome of a carnivorous plant Genlisea aurea contains a low number of genes and short non-coding sequences.</title>
        <authorList>
            <person name="Leushkin E.V."/>
            <person name="Sutormin R.A."/>
            <person name="Nabieva E.R."/>
            <person name="Penin A.A."/>
            <person name="Kondrashov A.S."/>
            <person name="Logacheva M.D."/>
        </authorList>
    </citation>
    <scope>NUCLEOTIDE SEQUENCE [LARGE SCALE GENOMIC DNA]</scope>
</reference>
<dbReference type="InterPro" id="IPR036322">
    <property type="entry name" value="WD40_repeat_dom_sf"/>
</dbReference>
<dbReference type="EMBL" id="AUSU01009627">
    <property type="protein sequence ID" value="EPS58010.1"/>
    <property type="molecule type" value="Genomic_DNA"/>
</dbReference>
<evidence type="ECO:0000256" key="4">
    <source>
        <dbReference type="ARBA" id="ARBA00022694"/>
    </source>
</evidence>
<feature type="non-terminal residue" evidence="9">
    <location>
        <position position="1"/>
    </location>
</feature>
<keyword evidence="3 7" id="KW-0853">WD repeat</keyword>
<dbReference type="OrthoDB" id="5594999at2759"/>
<evidence type="ECO:0000256" key="7">
    <source>
        <dbReference type="PROSITE-ProRule" id="PRU00221"/>
    </source>
</evidence>
<name>S8BTU7_9LAMI</name>
<organism evidence="9 10">
    <name type="scientific">Genlisea aurea</name>
    <dbReference type="NCBI Taxonomy" id="192259"/>
    <lineage>
        <taxon>Eukaryota</taxon>
        <taxon>Viridiplantae</taxon>
        <taxon>Streptophyta</taxon>
        <taxon>Embryophyta</taxon>
        <taxon>Tracheophyta</taxon>
        <taxon>Spermatophyta</taxon>
        <taxon>Magnoliopsida</taxon>
        <taxon>eudicotyledons</taxon>
        <taxon>Gunneridae</taxon>
        <taxon>Pentapetalae</taxon>
        <taxon>asterids</taxon>
        <taxon>lamiids</taxon>
        <taxon>Lamiales</taxon>
        <taxon>Lentibulariaceae</taxon>
        <taxon>Genlisea</taxon>
    </lineage>
</organism>
<sequence>SGNLYLALTGSTDGSVSIWDLTASVENFMMHVSGFPTGNCSGPQKRPQTGRGSQGGRRWRSVVDSSRYANAKTKNSVVTENHDEDGFPESACAVAVEASHVFRNMHQSGVNCLHVSEVKNADSTTSLCGVTGGDDQAINYFRCDILLIPGSLATTPRIDRITSAHSSAVKGVWTDGMWVFSVGLDQRVRCWVVGDDGKIDECGHYLIVSVPEPEAVDVVKTRNGYEVGVAGRGMQIVEF</sequence>
<dbReference type="PROSITE" id="PS50082">
    <property type="entry name" value="WD_REPEATS_2"/>
    <property type="match status" value="1"/>
</dbReference>
<keyword evidence="10" id="KW-1185">Reference proteome</keyword>
<proteinExistence type="inferred from homology"/>
<dbReference type="InterPro" id="IPR015943">
    <property type="entry name" value="WD40/YVTN_repeat-like_dom_sf"/>
</dbReference>
<evidence type="ECO:0000256" key="6">
    <source>
        <dbReference type="ARBA" id="ARBA00038255"/>
    </source>
</evidence>
<evidence type="ECO:0000256" key="1">
    <source>
        <dbReference type="ARBA" id="ARBA00004496"/>
    </source>
</evidence>
<dbReference type="GO" id="GO:0005737">
    <property type="term" value="C:cytoplasm"/>
    <property type="evidence" value="ECO:0007669"/>
    <property type="project" value="UniProtKB-SubCell"/>
</dbReference>
<dbReference type="InterPro" id="IPR019775">
    <property type="entry name" value="WD40_repeat_CS"/>
</dbReference>
<keyword evidence="2" id="KW-0963">Cytoplasm</keyword>
<feature type="non-terminal residue" evidence="9">
    <location>
        <position position="239"/>
    </location>
</feature>
<dbReference type="PANTHER" id="PTHR14344">
    <property type="entry name" value="WD REPEAT PROTEIN"/>
    <property type="match status" value="1"/>
</dbReference>
<comment type="similarity">
    <text evidence="6">Belongs to the WD repeat WDR6 family.</text>
</comment>
<dbReference type="PANTHER" id="PTHR14344:SF3">
    <property type="entry name" value="WD REPEAT-CONTAINING PROTEIN 6"/>
    <property type="match status" value="1"/>
</dbReference>
<dbReference type="GO" id="GO:0030488">
    <property type="term" value="P:tRNA methylation"/>
    <property type="evidence" value="ECO:0007669"/>
    <property type="project" value="TreeGrafter"/>
</dbReference>
<dbReference type="PROSITE" id="PS00678">
    <property type="entry name" value="WD_REPEATS_1"/>
    <property type="match status" value="1"/>
</dbReference>
<accession>S8BTU7</accession>